<feature type="transmembrane region" description="Helical" evidence="1">
    <location>
        <begin position="68"/>
        <end position="84"/>
    </location>
</feature>
<dbReference type="RefSeq" id="WP_120978525.1">
    <property type="nucleotide sequence ID" value="NZ_RBZM01000008.1"/>
</dbReference>
<feature type="domain" description="HD-GYP" evidence="3">
    <location>
        <begin position="122"/>
        <end position="319"/>
    </location>
</feature>
<dbReference type="EMBL" id="RBZM01000008">
    <property type="protein sequence ID" value="RKP49842.1"/>
    <property type="molecule type" value="Genomic_DNA"/>
</dbReference>
<dbReference type="AlphaFoldDB" id="A0A494XJA5"/>
<dbReference type="Gene3D" id="1.10.3210.10">
    <property type="entry name" value="Hypothetical protein af1432"/>
    <property type="match status" value="1"/>
</dbReference>
<evidence type="ECO:0000256" key="1">
    <source>
        <dbReference type="SAM" id="Phobius"/>
    </source>
</evidence>
<dbReference type="InterPro" id="IPR037522">
    <property type="entry name" value="HD_GYP_dom"/>
</dbReference>
<dbReference type="SUPFAM" id="SSF109604">
    <property type="entry name" value="HD-domain/PDEase-like"/>
    <property type="match status" value="1"/>
</dbReference>
<accession>A0A494XJA5</accession>
<keyword evidence="1" id="KW-0812">Transmembrane</keyword>
<dbReference type="InterPro" id="IPR003607">
    <property type="entry name" value="HD/PDEase_dom"/>
</dbReference>
<reference evidence="4 5" key="1">
    <citation type="submission" date="2018-10" db="EMBL/GenBank/DDBJ databases">
        <title>Cohnella sp. M2MS4P-1, whole genome shotgun sequence.</title>
        <authorList>
            <person name="Tuo L."/>
        </authorList>
    </citation>
    <scope>NUCLEOTIDE SEQUENCE [LARGE SCALE GENOMIC DNA]</scope>
    <source>
        <strain evidence="4 5">M2MS4P-1</strain>
    </source>
</reference>
<evidence type="ECO:0000313" key="4">
    <source>
        <dbReference type="EMBL" id="RKP49842.1"/>
    </source>
</evidence>
<feature type="transmembrane region" description="Helical" evidence="1">
    <location>
        <begin position="21"/>
        <end position="40"/>
    </location>
</feature>
<evidence type="ECO:0000259" key="3">
    <source>
        <dbReference type="PROSITE" id="PS51832"/>
    </source>
</evidence>
<dbReference type="Pfam" id="PF13487">
    <property type="entry name" value="HD_5"/>
    <property type="match status" value="1"/>
</dbReference>
<feature type="transmembrane region" description="Helical" evidence="1">
    <location>
        <begin position="46"/>
        <end position="63"/>
    </location>
</feature>
<name>A0A494XJA5_9BACL</name>
<dbReference type="PANTHER" id="PTHR43155">
    <property type="entry name" value="CYCLIC DI-GMP PHOSPHODIESTERASE PA4108-RELATED"/>
    <property type="match status" value="1"/>
</dbReference>
<dbReference type="InterPro" id="IPR006674">
    <property type="entry name" value="HD_domain"/>
</dbReference>
<dbReference type="PROSITE" id="PS51831">
    <property type="entry name" value="HD"/>
    <property type="match status" value="1"/>
</dbReference>
<keyword evidence="1" id="KW-0472">Membrane</keyword>
<proteinExistence type="predicted"/>
<protein>
    <submittedName>
        <fullName evidence="4">HD-GYP domain-containing protein</fullName>
    </submittedName>
</protein>
<evidence type="ECO:0000259" key="2">
    <source>
        <dbReference type="PROSITE" id="PS51831"/>
    </source>
</evidence>
<keyword evidence="5" id="KW-1185">Reference proteome</keyword>
<feature type="domain" description="HD" evidence="2">
    <location>
        <begin position="144"/>
        <end position="268"/>
    </location>
</feature>
<feature type="transmembrane region" description="Helical" evidence="1">
    <location>
        <begin position="90"/>
        <end position="109"/>
    </location>
</feature>
<sequence>MRNEWDRCKEGKAFCPGALDKYAMLLWPVFILSAVAATLINWYSDSALLLSLYATPVVLLALLHLTNGRFVLVAICLLGSIYFIKPIDPALIAVTVSYVVLMLIVRRVVSISERHYSGKNAQEDMLMNTVYSLAKTIDARDPYTAVHSSNVANYARSIAKEMGLSQKETDSIYLAGLIHDIGKIGTPDHILQKESRLTEEEYEIMKEHSENGYEIIKNMERLQELGIAAMVRHHHERPDGKGYPAGLQGEAIPLGARILGVADAYDAMTTNRSYRQKLAIETAAGELRKHSGTQFDPAATSALLTVLIREDKLQPEKRGIFTPQASFVNA</sequence>
<dbReference type="PROSITE" id="PS51832">
    <property type="entry name" value="HD_GYP"/>
    <property type="match status" value="1"/>
</dbReference>
<dbReference type="CDD" id="cd00077">
    <property type="entry name" value="HDc"/>
    <property type="match status" value="1"/>
</dbReference>
<dbReference type="NCBIfam" id="TIGR00277">
    <property type="entry name" value="HDIG"/>
    <property type="match status" value="1"/>
</dbReference>
<gene>
    <name evidence="4" type="ORF">D7Z26_18590</name>
</gene>
<evidence type="ECO:0000313" key="5">
    <source>
        <dbReference type="Proteomes" id="UP000282076"/>
    </source>
</evidence>
<dbReference type="SMART" id="SM00471">
    <property type="entry name" value="HDc"/>
    <property type="match status" value="1"/>
</dbReference>
<dbReference type="PANTHER" id="PTHR43155:SF2">
    <property type="entry name" value="CYCLIC DI-GMP PHOSPHODIESTERASE PA4108"/>
    <property type="match status" value="1"/>
</dbReference>
<dbReference type="Proteomes" id="UP000282076">
    <property type="component" value="Unassembled WGS sequence"/>
</dbReference>
<organism evidence="4 5">
    <name type="scientific">Cohnella endophytica</name>
    <dbReference type="NCBI Taxonomy" id="2419778"/>
    <lineage>
        <taxon>Bacteria</taxon>
        <taxon>Bacillati</taxon>
        <taxon>Bacillota</taxon>
        <taxon>Bacilli</taxon>
        <taxon>Bacillales</taxon>
        <taxon>Paenibacillaceae</taxon>
        <taxon>Cohnella</taxon>
    </lineage>
</organism>
<dbReference type="InterPro" id="IPR006675">
    <property type="entry name" value="HDIG_dom"/>
</dbReference>
<dbReference type="OrthoDB" id="9759601at2"/>
<keyword evidence="1" id="KW-1133">Transmembrane helix</keyword>
<comment type="caution">
    <text evidence="4">The sequence shown here is derived from an EMBL/GenBank/DDBJ whole genome shotgun (WGS) entry which is preliminary data.</text>
</comment>